<proteinExistence type="predicted"/>
<gene>
    <name evidence="2" type="ORF">BLA24_22160</name>
</gene>
<evidence type="ECO:0000256" key="1">
    <source>
        <dbReference type="SAM" id="SignalP"/>
    </source>
</evidence>
<keyword evidence="1" id="KW-0732">Signal</keyword>
<accession>A0A2G1XGD2</accession>
<feature type="signal peptide" evidence="1">
    <location>
        <begin position="1"/>
        <end position="22"/>
    </location>
</feature>
<keyword evidence="3" id="KW-1185">Reference proteome</keyword>
<dbReference type="EMBL" id="NHZO01000151">
    <property type="protein sequence ID" value="PHQ50261.1"/>
    <property type="molecule type" value="Genomic_DNA"/>
</dbReference>
<name>A0A2G1XGD2_STRCJ</name>
<comment type="caution">
    <text evidence="2">The sequence shown here is derived from an EMBL/GenBank/DDBJ whole genome shotgun (WGS) entry which is preliminary data.</text>
</comment>
<evidence type="ECO:0000313" key="3">
    <source>
        <dbReference type="Proteomes" id="UP000222531"/>
    </source>
</evidence>
<reference evidence="2 3" key="1">
    <citation type="journal article" date="2017" name="Biochemistry">
        <title>Identification of the Biosynthetic Pathway for the Antibiotic Bicyclomycin.</title>
        <authorList>
            <person name="Patteson J."/>
            <person name="Cai W."/>
            <person name="Johnson R.A."/>
            <person name="Santa Maria K."/>
            <person name="Li B."/>
        </authorList>
    </citation>
    <scope>NUCLEOTIDE SEQUENCE [LARGE SCALE GENOMIC DNA]</scope>
    <source>
        <strain evidence="2 3">ATCC 21532</strain>
    </source>
</reference>
<evidence type="ECO:0000313" key="2">
    <source>
        <dbReference type="EMBL" id="PHQ50261.1"/>
    </source>
</evidence>
<protein>
    <submittedName>
        <fullName evidence="2">Uncharacterized protein</fullName>
    </submittedName>
</protein>
<sequence>MACGLASALAVAAFVLVGRAAAPPHPRPEPRVSARVAAVVPLGTGDPAVTRVRVKVTFTGLKGRAGSLRWHLYNDVTELPMSEESTLGSPVLAWRTTDWKPTLTVPTPPVPWQLRVTAYGPDGRKLASGHSDFAFR</sequence>
<dbReference type="Proteomes" id="UP000222531">
    <property type="component" value="Unassembled WGS sequence"/>
</dbReference>
<organism evidence="2 3">
    <name type="scientific">Streptomyces cinnamoneus</name>
    <name type="common">Streptoverticillium cinnamoneum</name>
    <dbReference type="NCBI Taxonomy" id="53446"/>
    <lineage>
        <taxon>Bacteria</taxon>
        <taxon>Bacillati</taxon>
        <taxon>Actinomycetota</taxon>
        <taxon>Actinomycetes</taxon>
        <taxon>Kitasatosporales</taxon>
        <taxon>Streptomycetaceae</taxon>
        <taxon>Streptomyces</taxon>
        <taxon>Streptomyces cinnamoneus group</taxon>
    </lineage>
</organism>
<feature type="chain" id="PRO_5044380927" evidence="1">
    <location>
        <begin position="23"/>
        <end position="136"/>
    </location>
</feature>
<dbReference type="AlphaFoldDB" id="A0A2G1XGD2"/>